<reference evidence="1" key="2">
    <citation type="submission" date="2021-03" db="UniProtKB">
        <authorList>
            <consortium name="EnsemblPlants"/>
        </authorList>
    </citation>
    <scope>IDENTIFICATION</scope>
</reference>
<keyword evidence="2" id="KW-1185">Reference proteome</keyword>
<dbReference type="AlphaFoldDB" id="A0A803PCT5"/>
<dbReference type="EnsemblPlants" id="evm.model.04.1379">
    <property type="protein sequence ID" value="cds.evm.model.04.1379"/>
    <property type="gene ID" value="evm.TU.04.1379"/>
</dbReference>
<name>A0A803PCT5_CANSA</name>
<dbReference type="Proteomes" id="UP000596661">
    <property type="component" value="Chromosome 4"/>
</dbReference>
<reference evidence="1" key="1">
    <citation type="submission" date="2018-11" db="EMBL/GenBank/DDBJ databases">
        <authorList>
            <person name="Grassa J C."/>
        </authorList>
    </citation>
    <scope>NUCLEOTIDE SEQUENCE [LARGE SCALE GENOMIC DNA]</scope>
</reference>
<dbReference type="EMBL" id="UZAU01000388">
    <property type="status" value="NOT_ANNOTATED_CDS"/>
    <property type="molecule type" value="Genomic_DNA"/>
</dbReference>
<accession>A0A803PCT5</accession>
<sequence>MWKGPLPLPKVLAPSVPTSRKPGGKEPFFLGVMSAIRFANRENTYHQAKSLNDEEINWKGEIPIFATRFSHDGKLVPQQSMEITEADNLRICLQHSIRSKAVGFLIHFPYGLRTNLHRRRNFNPFTSPIPHREVSFSDGFIFWNGFQGLLKLRC</sequence>
<protein>
    <submittedName>
        <fullName evidence="1">Uncharacterized protein</fullName>
    </submittedName>
</protein>
<evidence type="ECO:0000313" key="1">
    <source>
        <dbReference type="EnsemblPlants" id="cds.evm.model.04.1379"/>
    </source>
</evidence>
<dbReference type="Gramene" id="evm.model.04.1379">
    <property type="protein sequence ID" value="cds.evm.model.04.1379"/>
    <property type="gene ID" value="evm.TU.04.1379"/>
</dbReference>
<evidence type="ECO:0000313" key="2">
    <source>
        <dbReference type="Proteomes" id="UP000596661"/>
    </source>
</evidence>
<proteinExistence type="predicted"/>
<organism evidence="1 2">
    <name type="scientific">Cannabis sativa</name>
    <name type="common">Hemp</name>
    <name type="synonym">Marijuana</name>
    <dbReference type="NCBI Taxonomy" id="3483"/>
    <lineage>
        <taxon>Eukaryota</taxon>
        <taxon>Viridiplantae</taxon>
        <taxon>Streptophyta</taxon>
        <taxon>Embryophyta</taxon>
        <taxon>Tracheophyta</taxon>
        <taxon>Spermatophyta</taxon>
        <taxon>Magnoliopsida</taxon>
        <taxon>eudicotyledons</taxon>
        <taxon>Gunneridae</taxon>
        <taxon>Pentapetalae</taxon>
        <taxon>rosids</taxon>
        <taxon>fabids</taxon>
        <taxon>Rosales</taxon>
        <taxon>Cannabaceae</taxon>
        <taxon>Cannabis</taxon>
    </lineage>
</organism>